<dbReference type="InterPro" id="IPR050316">
    <property type="entry name" value="Tyrosinase/Hemocyanin"/>
</dbReference>
<comment type="cofactor">
    <cofactor evidence="1">
        <name>Cu(2+)</name>
        <dbReference type="ChEBI" id="CHEBI:29036"/>
    </cofactor>
</comment>
<keyword evidence="8" id="KW-0470">Melanin biosynthesis</keyword>
<feature type="signal peptide" evidence="11">
    <location>
        <begin position="1"/>
        <end position="23"/>
    </location>
</feature>
<name>A0A6A5WJZ6_9PLEO</name>
<dbReference type="PROSITE" id="PS00498">
    <property type="entry name" value="TYROSINASE_2"/>
    <property type="match status" value="1"/>
</dbReference>
<evidence type="ECO:0000256" key="7">
    <source>
        <dbReference type="ARBA" id="ARBA00023033"/>
    </source>
</evidence>
<evidence type="ECO:0000256" key="6">
    <source>
        <dbReference type="ARBA" id="ARBA00023008"/>
    </source>
</evidence>
<evidence type="ECO:0000256" key="5">
    <source>
        <dbReference type="ARBA" id="ARBA00023002"/>
    </source>
</evidence>
<dbReference type="OrthoDB" id="6132182at2759"/>
<dbReference type="InterPro" id="IPR008922">
    <property type="entry name" value="Di-copper_centre_dom_sf"/>
</dbReference>
<dbReference type="EC" id="1.14.18.1" evidence="3"/>
<feature type="domain" description="Tyrosinase copper-binding" evidence="12">
    <location>
        <begin position="330"/>
        <end position="341"/>
    </location>
</feature>
<dbReference type="Gene3D" id="1.10.1280.10">
    <property type="entry name" value="Di-copper center containing domain from catechol oxidase"/>
    <property type="match status" value="1"/>
</dbReference>
<evidence type="ECO:0000256" key="1">
    <source>
        <dbReference type="ARBA" id="ARBA00001973"/>
    </source>
</evidence>
<accession>A0A6A5WJZ6</accession>
<keyword evidence="11" id="KW-0732">Signal</keyword>
<dbReference type="PRINTS" id="PR00092">
    <property type="entry name" value="TYROSINASE"/>
</dbReference>
<dbReference type="Pfam" id="PF18132">
    <property type="entry name" value="Tyrosinase_C"/>
    <property type="match status" value="1"/>
</dbReference>
<evidence type="ECO:0000313" key="13">
    <source>
        <dbReference type="EMBL" id="KAF2001264.1"/>
    </source>
</evidence>
<dbReference type="PANTHER" id="PTHR11474:SF76">
    <property type="entry name" value="SHKT DOMAIN-CONTAINING PROTEIN"/>
    <property type="match status" value="1"/>
</dbReference>
<evidence type="ECO:0000256" key="8">
    <source>
        <dbReference type="ARBA" id="ARBA00023101"/>
    </source>
</evidence>
<keyword evidence="14" id="KW-1185">Reference proteome</keyword>
<organism evidence="13 14">
    <name type="scientific">Amniculicola lignicola CBS 123094</name>
    <dbReference type="NCBI Taxonomy" id="1392246"/>
    <lineage>
        <taxon>Eukaryota</taxon>
        <taxon>Fungi</taxon>
        <taxon>Dikarya</taxon>
        <taxon>Ascomycota</taxon>
        <taxon>Pezizomycotina</taxon>
        <taxon>Dothideomycetes</taxon>
        <taxon>Pleosporomycetidae</taxon>
        <taxon>Pleosporales</taxon>
        <taxon>Amniculicolaceae</taxon>
        <taxon>Amniculicola</taxon>
    </lineage>
</organism>
<keyword evidence="4" id="KW-0479">Metal-binding</keyword>
<reference evidence="13" key="1">
    <citation type="journal article" date="2020" name="Stud. Mycol.">
        <title>101 Dothideomycetes genomes: a test case for predicting lifestyles and emergence of pathogens.</title>
        <authorList>
            <person name="Haridas S."/>
            <person name="Albert R."/>
            <person name="Binder M."/>
            <person name="Bloem J."/>
            <person name="Labutti K."/>
            <person name="Salamov A."/>
            <person name="Andreopoulos B."/>
            <person name="Baker S."/>
            <person name="Barry K."/>
            <person name="Bills G."/>
            <person name="Bluhm B."/>
            <person name="Cannon C."/>
            <person name="Castanera R."/>
            <person name="Culley D."/>
            <person name="Daum C."/>
            <person name="Ezra D."/>
            <person name="Gonzalez J."/>
            <person name="Henrissat B."/>
            <person name="Kuo A."/>
            <person name="Liang C."/>
            <person name="Lipzen A."/>
            <person name="Lutzoni F."/>
            <person name="Magnuson J."/>
            <person name="Mondo S."/>
            <person name="Nolan M."/>
            <person name="Ohm R."/>
            <person name="Pangilinan J."/>
            <person name="Park H.-J."/>
            <person name="Ramirez L."/>
            <person name="Alfaro M."/>
            <person name="Sun H."/>
            <person name="Tritt A."/>
            <person name="Yoshinaga Y."/>
            <person name="Zwiers L.-H."/>
            <person name="Turgeon B."/>
            <person name="Goodwin S."/>
            <person name="Spatafora J."/>
            <person name="Crous P."/>
            <person name="Grigoriev I."/>
        </authorList>
    </citation>
    <scope>NUCLEOTIDE SEQUENCE</scope>
    <source>
        <strain evidence="13">CBS 123094</strain>
    </source>
</reference>
<evidence type="ECO:0000256" key="2">
    <source>
        <dbReference type="ARBA" id="ARBA00009928"/>
    </source>
</evidence>
<keyword evidence="6" id="KW-0186">Copper</keyword>
<dbReference type="PANTHER" id="PTHR11474">
    <property type="entry name" value="TYROSINASE FAMILY MEMBER"/>
    <property type="match status" value="1"/>
</dbReference>
<dbReference type="SUPFAM" id="SSF48056">
    <property type="entry name" value="Di-copper centre-containing domain"/>
    <property type="match status" value="1"/>
</dbReference>
<evidence type="ECO:0000256" key="10">
    <source>
        <dbReference type="ARBA" id="ARBA00048881"/>
    </source>
</evidence>
<keyword evidence="5" id="KW-0560">Oxidoreductase</keyword>
<dbReference type="InterPro" id="IPR002227">
    <property type="entry name" value="Tyrosinase_Cu-bd"/>
</dbReference>
<evidence type="ECO:0000256" key="3">
    <source>
        <dbReference type="ARBA" id="ARBA00011906"/>
    </source>
</evidence>
<dbReference type="Proteomes" id="UP000799779">
    <property type="component" value="Unassembled WGS sequence"/>
</dbReference>
<evidence type="ECO:0000256" key="4">
    <source>
        <dbReference type="ARBA" id="ARBA00022723"/>
    </source>
</evidence>
<dbReference type="Pfam" id="PF00264">
    <property type="entry name" value="Tyrosinase"/>
    <property type="match status" value="1"/>
</dbReference>
<dbReference type="GO" id="GO:0042438">
    <property type="term" value="P:melanin biosynthetic process"/>
    <property type="evidence" value="ECO:0007669"/>
    <property type="project" value="UniProtKB-KW"/>
</dbReference>
<keyword evidence="7" id="KW-0503">Monooxygenase</keyword>
<evidence type="ECO:0000313" key="14">
    <source>
        <dbReference type="Proteomes" id="UP000799779"/>
    </source>
</evidence>
<comment type="catalytic activity">
    <reaction evidence="9">
        <text>2 L-dopa + O2 = 2 L-dopaquinone + 2 H2O</text>
        <dbReference type="Rhea" id="RHEA:34287"/>
        <dbReference type="ChEBI" id="CHEBI:15377"/>
        <dbReference type="ChEBI" id="CHEBI:15379"/>
        <dbReference type="ChEBI" id="CHEBI:57504"/>
        <dbReference type="ChEBI" id="CHEBI:57924"/>
        <dbReference type="EC" id="1.14.18.1"/>
    </reaction>
</comment>
<dbReference type="AlphaFoldDB" id="A0A6A5WJZ6"/>
<dbReference type="GO" id="GO:0046872">
    <property type="term" value="F:metal ion binding"/>
    <property type="evidence" value="ECO:0007669"/>
    <property type="project" value="UniProtKB-KW"/>
</dbReference>
<comment type="similarity">
    <text evidence="2">Belongs to the tyrosinase family.</text>
</comment>
<evidence type="ECO:0000256" key="9">
    <source>
        <dbReference type="ARBA" id="ARBA00048233"/>
    </source>
</evidence>
<gene>
    <name evidence="13" type="ORF">P154DRAFT_619592</name>
</gene>
<dbReference type="EMBL" id="ML977584">
    <property type="protein sequence ID" value="KAF2001264.1"/>
    <property type="molecule type" value="Genomic_DNA"/>
</dbReference>
<dbReference type="InterPro" id="IPR041640">
    <property type="entry name" value="Tyrosinase_C"/>
</dbReference>
<protein>
    <recommendedName>
        <fullName evidence="3">tyrosinase</fullName>
        <ecNumber evidence="3">1.14.18.1</ecNumber>
    </recommendedName>
</protein>
<feature type="chain" id="PRO_5025435376" description="tyrosinase" evidence="11">
    <location>
        <begin position="24"/>
        <end position="593"/>
    </location>
</feature>
<dbReference type="GO" id="GO:0004503">
    <property type="term" value="F:tyrosinase activity"/>
    <property type="evidence" value="ECO:0007669"/>
    <property type="project" value="UniProtKB-EC"/>
</dbReference>
<evidence type="ECO:0000259" key="12">
    <source>
        <dbReference type="PROSITE" id="PS00498"/>
    </source>
</evidence>
<evidence type="ECO:0000256" key="11">
    <source>
        <dbReference type="SAM" id="SignalP"/>
    </source>
</evidence>
<comment type="catalytic activity">
    <reaction evidence="10">
        <text>L-tyrosine + O2 = L-dopaquinone + H2O</text>
        <dbReference type="Rhea" id="RHEA:18117"/>
        <dbReference type="ChEBI" id="CHEBI:15377"/>
        <dbReference type="ChEBI" id="CHEBI:15379"/>
        <dbReference type="ChEBI" id="CHEBI:57924"/>
        <dbReference type="ChEBI" id="CHEBI:58315"/>
        <dbReference type="EC" id="1.14.18.1"/>
    </reaction>
</comment>
<proteinExistence type="inferred from homology"/>
<sequence>MVGFHSFGAIVAASSIFPLSSWATPIGASKNSLQSRQNDYYVITGIKEGGVQPRLNIRDLGRKPENRDMWTLFLLALERLKARDQQDKLSFYQLAGIHGQPYIPWDGVQGRVLPEGEDYHWGYCTHNGLLFSTWHRPYMMLYEQLIHQYAVEIVGEIKDATVKARYRDAATKLRLPYWDWAETPPAGEHVLPDSIAKPTISVTFPNNTVATIDNPLFDYRFHPKRPEDFKSFYEDDPYGEWDKTFRFPDKYPSAAPTDNLEANINRIDSNLGWARSRLMLLYTNWLPFNRFSNQAPGGDDKIGNLETVHGTIHSTFSQGTMERPDTAAYDPVFWLHHANVDRQLAIWQALYPDTYVTPGRSSRQNTFTLDGSAEEPIGDFTPLHPFHRNTEGDFWTSALVRDTTKLGYTYPELVGNPSNATLKAKIRTLYDDSVPAQLSVRQEGGGEKTVREYRATVKMPAGFVASLFLGEPESTPIDWPLDDRFTGSFSTMFDRMASNDESFVFTSVVTLSAKIAGDKQSGKLKSDDESAVVEYLKTNLKLKIEDVGRKVIPASEVPNLKVEVYSQVQTVPASLSEFPSTIETKDYPEISAW</sequence>